<dbReference type="Pfam" id="PF00672">
    <property type="entry name" value="HAMP"/>
    <property type="match status" value="1"/>
</dbReference>
<dbReference type="SMART" id="SM00304">
    <property type="entry name" value="HAMP"/>
    <property type="match status" value="1"/>
</dbReference>
<dbReference type="SMART" id="SM00387">
    <property type="entry name" value="HATPase_c"/>
    <property type="match status" value="1"/>
</dbReference>
<dbReference type="PANTHER" id="PTHR43304">
    <property type="entry name" value="PHYTOCHROME-LIKE PROTEIN CPH1"/>
    <property type="match status" value="1"/>
</dbReference>
<keyword evidence="8 11" id="KW-1133">Transmembrane helix</keyword>
<dbReference type="GO" id="GO:0000155">
    <property type="term" value="F:phosphorelay sensor kinase activity"/>
    <property type="evidence" value="ECO:0007669"/>
    <property type="project" value="InterPro"/>
</dbReference>
<keyword evidence="4" id="KW-0597">Phosphoprotein</keyword>
<dbReference type="PROSITE" id="PS50109">
    <property type="entry name" value="HIS_KIN"/>
    <property type="match status" value="1"/>
</dbReference>
<dbReference type="InterPro" id="IPR052162">
    <property type="entry name" value="Sensor_kinase/Photoreceptor"/>
</dbReference>
<dbReference type="Gene3D" id="3.30.565.10">
    <property type="entry name" value="Histidine kinase-like ATPase, C-terminal domain"/>
    <property type="match status" value="1"/>
</dbReference>
<dbReference type="SUPFAM" id="SSF158472">
    <property type="entry name" value="HAMP domain-like"/>
    <property type="match status" value="1"/>
</dbReference>
<evidence type="ECO:0000259" key="13">
    <source>
        <dbReference type="PROSITE" id="PS50885"/>
    </source>
</evidence>
<dbReference type="Proteomes" id="UP001058003">
    <property type="component" value="Chromosome"/>
</dbReference>
<proteinExistence type="predicted"/>
<protein>
    <recommendedName>
        <fullName evidence="3">histidine kinase</fullName>
        <ecNumber evidence="3">2.7.13.3</ecNumber>
    </recommendedName>
</protein>
<dbReference type="SUPFAM" id="SSF55874">
    <property type="entry name" value="ATPase domain of HSP90 chaperone/DNA topoisomerase II/histidine kinase"/>
    <property type="match status" value="1"/>
</dbReference>
<dbReference type="EMBL" id="CP073767">
    <property type="protein sequence ID" value="UWZ57751.1"/>
    <property type="molecule type" value="Genomic_DNA"/>
</dbReference>
<dbReference type="SMART" id="SM00388">
    <property type="entry name" value="HisKA"/>
    <property type="match status" value="1"/>
</dbReference>
<comment type="catalytic activity">
    <reaction evidence="1">
        <text>ATP + protein L-histidine = ADP + protein N-phospho-L-histidine.</text>
        <dbReference type="EC" id="2.7.13.3"/>
    </reaction>
</comment>
<comment type="subcellular location">
    <subcellularLocation>
        <location evidence="2">Cell membrane</location>
    </subcellularLocation>
</comment>
<feature type="domain" description="HAMP" evidence="13">
    <location>
        <begin position="220"/>
        <end position="272"/>
    </location>
</feature>
<dbReference type="GO" id="GO:0005886">
    <property type="term" value="C:plasma membrane"/>
    <property type="evidence" value="ECO:0007669"/>
    <property type="project" value="UniProtKB-SubCell"/>
</dbReference>
<keyword evidence="9" id="KW-0902">Two-component regulatory system</keyword>
<reference evidence="14" key="1">
    <citation type="submission" date="2021-04" db="EMBL/GenBank/DDBJ databases">
        <title>Dactylosporangium aurantiacum NRRL B-8018 full assembly.</title>
        <authorList>
            <person name="Hartkoorn R.C."/>
            <person name="Beaudoing E."/>
            <person name="Hot D."/>
        </authorList>
    </citation>
    <scope>NUCLEOTIDE SEQUENCE</scope>
    <source>
        <strain evidence="14">NRRL B-8018</strain>
    </source>
</reference>
<dbReference type="RefSeq" id="WP_063745560.1">
    <property type="nucleotide sequence ID" value="NZ_CP073767.1"/>
</dbReference>
<keyword evidence="6 11" id="KW-0812">Transmembrane</keyword>
<feature type="region of interest" description="Disordered" evidence="10">
    <location>
        <begin position="516"/>
        <end position="544"/>
    </location>
</feature>
<dbReference type="InterPro" id="IPR036097">
    <property type="entry name" value="HisK_dim/P_sf"/>
</dbReference>
<dbReference type="EC" id="2.7.13.3" evidence="3"/>
<evidence type="ECO:0000256" key="10">
    <source>
        <dbReference type="SAM" id="MobiDB-lite"/>
    </source>
</evidence>
<gene>
    <name evidence="14" type="ORF">Daura_17225</name>
</gene>
<keyword evidence="15" id="KW-1185">Reference proteome</keyword>
<dbReference type="FunFam" id="3.30.565.10:FF:000006">
    <property type="entry name" value="Sensor histidine kinase WalK"/>
    <property type="match status" value="1"/>
</dbReference>
<dbReference type="SUPFAM" id="SSF47384">
    <property type="entry name" value="Homodimeric domain of signal transducing histidine kinase"/>
    <property type="match status" value="1"/>
</dbReference>
<accession>A0A9Q9ILG6</accession>
<dbReference type="AlphaFoldDB" id="A0A9Q9ILG6"/>
<dbReference type="InterPro" id="IPR007891">
    <property type="entry name" value="CHASE3"/>
</dbReference>
<dbReference type="Gene3D" id="1.10.287.130">
    <property type="match status" value="1"/>
</dbReference>
<dbReference type="KEGG" id="daur:Daura_17225"/>
<dbReference type="InterPro" id="IPR036890">
    <property type="entry name" value="HATPase_C_sf"/>
</dbReference>
<keyword evidence="7" id="KW-0418">Kinase</keyword>
<dbReference type="Pfam" id="PF05227">
    <property type="entry name" value="CHASE3"/>
    <property type="match status" value="1"/>
</dbReference>
<dbReference type="CDD" id="cd19410">
    <property type="entry name" value="HK9-like_sensor"/>
    <property type="match status" value="1"/>
</dbReference>
<keyword evidence="5" id="KW-0808">Transferase</keyword>
<evidence type="ECO:0000256" key="11">
    <source>
        <dbReference type="SAM" id="Phobius"/>
    </source>
</evidence>
<evidence type="ECO:0000256" key="9">
    <source>
        <dbReference type="ARBA" id="ARBA00023012"/>
    </source>
</evidence>
<dbReference type="InterPro" id="IPR003661">
    <property type="entry name" value="HisK_dim/P_dom"/>
</dbReference>
<dbReference type="Pfam" id="PF02518">
    <property type="entry name" value="HATPase_c"/>
    <property type="match status" value="1"/>
</dbReference>
<dbReference type="InterPro" id="IPR003660">
    <property type="entry name" value="HAMP_dom"/>
</dbReference>
<dbReference type="CDD" id="cd06225">
    <property type="entry name" value="HAMP"/>
    <property type="match status" value="1"/>
</dbReference>
<dbReference type="InterPro" id="IPR004358">
    <property type="entry name" value="Sig_transdc_His_kin-like_C"/>
</dbReference>
<dbReference type="InterPro" id="IPR003594">
    <property type="entry name" value="HATPase_dom"/>
</dbReference>
<evidence type="ECO:0000256" key="7">
    <source>
        <dbReference type="ARBA" id="ARBA00022777"/>
    </source>
</evidence>
<dbReference type="Pfam" id="PF00512">
    <property type="entry name" value="HisKA"/>
    <property type="match status" value="1"/>
</dbReference>
<dbReference type="InterPro" id="IPR005467">
    <property type="entry name" value="His_kinase_dom"/>
</dbReference>
<evidence type="ECO:0000256" key="5">
    <source>
        <dbReference type="ARBA" id="ARBA00022679"/>
    </source>
</evidence>
<dbReference type="PROSITE" id="PS50885">
    <property type="entry name" value="HAMP"/>
    <property type="match status" value="1"/>
</dbReference>
<evidence type="ECO:0000313" key="14">
    <source>
        <dbReference type="EMBL" id="UWZ57751.1"/>
    </source>
</evidence>
<dbReference type="PRINTS" id="PR00344">
    <property type="entry name" value="BCTRLSENSOR"/>
</dbReference>
<dbReference type="PANTHER" id="PTHR43304:SF1">
    <property type="entry name" value="PAC DOMAIN-CONTAINING PROTEIN"/>
    <property type="match status" value="1"/>
</dbReference>
<feature type="transmembrane region" description="Helical" evidence="11">
    <location>
        <begin position="21"/>
        <end position="44"/>
    </location>
</feature>
<keyword evidence="11" id="KW-0472">Membrane</keyword>
<evidence type="ECO:0000256" key="6">
    <source>
        <dbReference type="ARBA" id="ARBA00022692"/>
    </source>
</evidence>
<feature type="transmembrane region" description="Helical" evidence="11">
    <location>
        <begin position="198"/>
        <end position="222"/>
    </location>
</feature>
<evidence type="ECO:0000256" key="4">
    <source>
        <dbReference type="ARBA" id="ARBA00022553"/>
    </source>
</evidence>
<evidence type="ECO:0000256" key="8">
    <source>
        <dbReference type="ARBA" id="ARBA00022989"/>
    </source>
</evidence>
<dbReference type="CDD" id="cd00082">
    <property type="entry name" value="HisKA"/>
    <property type="match status" value="1"/>
</dbReference>
<organism evidence="14 15">
    <name type="scientific">Dactylosporangium aurantiacum</name>
    <dbReference type="NCBI Taxonomy" id="35754"/>
    <lineage>
        <taxon>Bacteria</taxon>
        <taxon>Bacillati</taxon>
        <taxon>Actinomycetota</taxon>
        <taxon>Actinomycetes</taxon>
        <taxon>Micromonosporales</taxon>
        <taxon>Micromonosporaceae</taxon>
        <taxon>Dactylosporangium</taxon>
    </lineage>
</organism>
<evidence type="ECO:0000259" key="12">
    <source>
        <dbReference type="PROSITE" id="PS50109"/>
    </source>
</evidence>
<evidence type="ECO:0000256" key="1">
    <source>
        <dbReference type="ARBA" id="ARBA00000085"/>
    </source>
</evidence>
<evidence type="ECO:0000256" key="2">
    <source>
        <dbReference type="ARBA" id="ARBA00004236"/>
    </source>
</evidence>
<evidence type="ECO:0000313" key="15">
    <source>
        <dbReference type="Proteomes" id="UP001058003"/>
    </source>
</evidence>
<dbReference type="Gene3D" id="6.10.340.10">
    <property type="match status" value="1"/>
</dbReference>
<evidence type="ECO:0000256" key="3">
    <source>
        <dbReference type="ARBA" id="ARBA00012438"/>
    </source>
</evidence>
<sequence length="544" mass="59894">MIGTAEAPRARRWDQWSTSRWFASVLIVMVVLVLAGAAVGTAVLSRTASVSNRLSDRISPARTAVVELTAALVDQETGVRGFLLSGDERFLEPYARGLAGERALLARIRQLLEDEPVALADLDRVEQQAREWRTTVADPSIETRRRAGDPAAAVDAVLSGKAAFDAVRARIGTLDGHLAQIRDRARADLDEARQLRDLAFLGMVGFMLLFITVIAVLLRLVVVRPLDRLSVGVRRVAGGEFDHRLAVQGPADLARLTGDVETMRQRIVDAYIASQRARAALEQQQLELHRSNADLEQFAYVASHDLQEPLRKVASFCQMLQRRYSDQLDDKARQYIAFAVDGATRMQRLITDLLTFSRIGRVYDDSRSVDLDEVVEQAEANLAGAITERRARIERPPLPTVPGDMTLLTMLWQNLISNAIKFRDPDRDPVVRVAVGEADGMWQFSVEDNGIGIDPKYADKIFVIFQRLHSRETYTGTGIGLAVCKKVVEFHGGTIRLDETYRDGARFVFTLPRAPAGAEPSAEPAAGGTAETAGAEDGSALTVR</sequence>
<feature type="domain" description="Histidine kinase" evidence="12">
    <location>
        <begin position="301"/>
        <end position="515"/>
    </location>
</feature>
<name>A0A9Q9ILG6_9ACTN</name>